<organism evidence="2 3">
    <name type="scientific">Thermotalea metallivorans</name>
    <dbReference type="NCBI Taxonomy" id="520762"/>
    <lineage>
        <taxon>Bacteria</taxon>
        <taxon>Bacillati</taxon>
        <taxon>Bacillota</taxon>
        <taxon>Clostridia</taxon>
        <taxon>Peptostreptococcales</taxon>
        <taxon>Thermotaleaceae</taxon>
        <taxon>Thermotalea</taxon>
    </lineage>
</organism>
<evidence type="ECO:0000256" key="1">
    <source>
        <dbReference type="SAM" id="Phobius"/>
    </source>
</evidence>
<protein>
    <submittedName>
        <fullName evidence="2">Uncharacterized protein</fullName>
    </submittedName>
</protein>
<keyword evidence="1" id="KW-1133">Transmembrane helix</keyword>
<comment type="caution">
    <text evidence="2">The sequence shown here is derived from an EMBL/GenBank/DDBJ whole genome shotgun (WGS) entry which is preliminary data.</text>
</comment>
<sequence length="698" mass="77572">MRKILKSNKGSIFMMVLIVFSVLSILGMAMIPLAVANYKMKVIDKRETMAFYKAEGILEEVHAVILKEVQKAVAKANQHVADNLDTLITQHKNPNTGKIDDKNLQDAMGRIFVQKYKEYINTQLKDAIKNNTYKISGTYLYDSAIDIIDVFDTNDYTDNDVFSVVITGSYVENHITKAVCKKFTIKADRNLIKTDNFKYEYPEPYFINTANYNLKENTLLNTKAITAENGIEINGNVGIYGNIFSGAAIQIKQGATVNIQDGAIATKGDIIIESNTVFNSKGDVYCDSFLVPKSTSYANITIGEETGDPNTRFRLITKDDLELNGTKSHITIHGSYYGFTSDDGGVANTGNPKNKRSSAIIINSRDIGNGSSLFISGKPSANDFEITYEDGTPMFKKSNGIYVGGTSYIDVEEEKDGVYIGSEYQTGESVSLPGNYIAYTDQVELDGDYAELDYKKHRYSIDGSYYGFHLATNKRGESAELSLADKKKMLSNAYSKYKDILFFNTANATALRLENFEYSTGNFVSEGLIKDAIGGIEKYLNVKRIIKKDYEEKTYSVDISTVKPTPPVKIGRGNAVASRNEICYIGDKVGDKGVVIRGPHAPAISGDYYVFDFNTSPYDTFHGIIVTDGDVILAGKIDFKGIIASGGKVVFYNDGERKTVKHENIEIYDDQSASIDGIVLDYRKYQHLVEVSDWKIKR</sequence>
<dbReference type="EMBL" id="LOEE01000021">
    <property type="protein sequence ID" value="KXG76783.1"/>
    <property type="molecule type" value="Genomic_DNA"/>
</dbReference>
<evidence type="ECO:0000313" key="3">
    <source>
        <dbReference type="Proteomes" id="UP000070456"/>
    </source>
</evidence>
<dbReference type="STRING" id="520762.AN619_07750"/>
<accession>A0A140L8A8</accession>
<gene>
    <name evidence="2" type="ORF">AN619_07750</name>
</gene>
<keyword evidence="1" id="KW-0812">Transmembrane</keyword>
<evidence type="ECO:0000313" key="2">
    <source>
        <dbReference type="EMBL" id="KXG76783.1"/>
    </source>
</evidence>
<dbReference type="Proteomes" id="UP000070456">
    <property type="component" value="Unassembled WGS sequence"/>
</dbReference>
<proteinExistence type="predicted"/>
<dbReference type="OrthoDB" id="1947207at2"/>
<dbReference type="AlphaFoldDB" id="A0A140L8A8"/>
<keyword evidence="1" id="KW-0472">Membrane</keyword>
<reference evidence="2 3" key="1">
    <citation type="submission" date="2015-12" db="EMBL/GenBank/DDBJ databases">
        <title>Draft genome sequence of the thermoanaerobe Thermotalea metallivorans, an isolate from the runoff channel of the Great Artesian Basin, Australia.</title>
        <authorList>
            <person name="Patel B.K."/>
        </authorList>
    </citation>
    <scope>NUCLEOTIDE SEQUENCE [LARGE SCALE GENOMIC DNA]</scope>
    <source>
        <strain evidence="2 3">B2-1</strain>
    </source>
</reference>
<dbReference type="RefSeq" id="WP_068555158.1">
    <property type="nucleotide sequence ID" value="NZ_LOEE01000021.1"/>
</dbReference>
<name>A0A140L8A8_9FIRM</name>
<feature type="transmembrane region" description="Helical" evidence="1">
    <location>
        <begin position="12"/>
        <end position="35"/>
    </location>
</feature>
<keyword evidence="3" id="KW-1185">Reference proteome</keyword>